<sequence>MEIMVDSFTNYKGRSHRDGIRVTKCNNNADPVTTIDISPNHALLLKPLGTVFMVKVGVYHAFYLFLQYQIVSLVLLIMRTYVEKENAFVAEQKTVG</sequence>
<proteinExistence type="predicted"/>
<feature type="transmembrane region" description="Helical" evidence="1">
    <location>
        <begin position="57"/>
        <end position="78"/>
    </location>
</feature>
<evidence type="ECO:0000256" key="1">
    <source>
        <dbReference type="SAM" id="Phobius"/>
    </source>
</evidence>
<keyword evidence="3" id="KW-1185">Reference proteome</keyword>
<keyword evidence="1" id="KW-0472">Membrane</keyword>
<name>A0ABR0ALK8_9CRUS</name>
<comment type="caution">
    <text evidence="2">The sequence shown here is derived from an EMBL/GenBank/DDBJ whole genome shotgun (WGS) entry which is preliminary data.</text>
</comment>
<accession>A0ABR0ALK8</accession>
<reference evidence="2 3" key="1">
    <citation type="journal article" date="2023" name="Nucleic Acids Res.">
        <title>The hologenome of Daphnia magna reveals possible DNA methylation and microbiome-mediated evolution of the host genome.</title>
        <authorList>
            <person name="Chaturvedi A."/>
            <person name="Li X."/>
            <person name="Dhandapani V."/>
            <person name="Marshall H."/>
            <person name="Kissane S."/>
            <person name="Cuenca-Cambronero M."/>
            <person name="Asole G."/>
            <person name="Calvet F."/>
            <person name="Ruiz-Romero M."/>
            <person name="Marangio P."/>
            <person name="Guigo R."/>
            <person name="Rago D."/>
            <person name="Mirbahai L."/>
            <person name="Eastwood N."/>
            <person name="Colbourne J.K."/>
            <person name="Zhou J."/>
            <person name="Mallon E."/>
            <person name="Orsini L."/>
        </authorList>
    </citation>
    <scope>NUCLEOTIDE SEQUENCE [LARGE SCALE GENOMIC DNA]</scope>
    <source>
        <strain evidence="2">LRV0_1</strain>
    </source>
</reference>
<gene>
    <name evidence="2" type="ORF">OUZ56_015036</name>
</gene>
<protein>
    <submittedName>
        <fullName evidence="2">Uncharacterized protein</fullName>
    </submittedName>
</protein>
<dbReference type="Proteomes" id="UP001234178">
    <property type="component" value="Unassembled WGS sequence"/>
</dbReference>
<evidence type="ECO:0000313" key="3">
    <source>
        <dbReference type="Proteomes" id="UP001234178"/>
    </source>
</evidence>
<keyword evidence="1" id="KW-0812">Transmembrane</keyword>
<dbReference type="EMBL" id="JAOYFB010000038">
    <property type="protein sequence ID" value="KAK4026007.1"/>
    <property type="molecule type" value="Genomic_DNA"/>
</dbReference>
<evidence type="ECO:0000313" key="2">
    <source>
        <dbReference type="EMBL" id="KAK4026007.1"/>
    </source>
</evidence>
<keyword evidence="1" id="KW-1133">Transmembrane helix</keyword>
<organism evidence="2 3">
    <name type="scientific">Daphnia magna</name>
    <dbReference type="NCBI Taxonomy" id="35525"/>
    <lineage>
        <taxon>Eukaryota</taxon>
        <taxon>Metazoa</taxon>
        <taxon>Ecdysozoa</taxon>
        <taxon>Arthropoda</taxon>
        <taxon>Crustacea</taxon>
        <taxon>Branchiopoda</taxon>
        <taxon>Diplostraca</taxon>
        <taxon>Cladocera</taxon>
        <taxon>Anomopoda</taxon>
        <taxon>Daphniidae</taxon>
        <taxon>Daphnia</taxon>
    </lineage>
</organism>